<dbReference type="Proteomes" id="UP000736583">
    <property type="component" value="Unassembled WGS sequence"/>
</dbReference>
<feature type="domain" description="Transglycosylase SLT" evidence="2">
    <location>
        <begin position="36"/>
        <end position="126"/>
    </location>
</feature>
<evidence type="ECO:0000313" key="4">
    <source>
        <dbReference type="Proteomes" id="UP000736583"/>
    </source>
</evidence>
<accession>A0ABS6EVX9</accession>
<sequence>MKKNVISIVALLIIVMLGGVFTIREMMFPIKYKDEIKKYSKEYRLDPYEVAAFINFETNFQNKKYEENNTSGLMNFRDEKAIEVAKKMGLKDFKPKDLEIPEVAINLGSYYLSKLKEEHSSLLKVVSEWAMRNNPEDEVMREYSKKYYLPKIEKRINIYKILYPGLKL</sequence>
<organism evidence="3 4">
    <name type="scientific">Clostridium simiarum</name>
    <dbReference type="NCBI Taxonomy" id="2841506"/>
    <lineage>
        <taxon>Bacteria</taxon>
        <taxon>Bacillati</taxon>
        <taxon>Bacillota</taxon>
        <taxon>Clostridia</taxon>
        <taxon>Eubacteriales</taxon>
        <taxon>Clostridiaceae</taxon>
        <taxon>Clostridium</taxon>
    </lineage>
</organism>
<keyword evidence="1" id="KW-1133">Transmembrane helix</keyword>
<keyword evidence="4" id="KW-1185">Reference proteome</keyword>
<dbReference type="EMBL" id="JAHLQL010000001">
    <property type="protein sequence ID" value="MBU5590386.1"/>
    <property type="molecule type" value="Genomic_DNA"/>
</dbReference>
<dbReference type="RefSeq" id="WP_216455599.1">
    <property type="nucleotide sequence ID" value="NZ_JAHLQL010000001.1"/>
</dbReference>
<protein>
    <submittedName>
        <fullName evidence="3">Transglycosylase SLT domain-containing protein</fullName>
    </submittedName>
</protein>
<name>A0ABS6EVX9_9CLOT</name>
<keyword evidence="1" id="KW-0472">Membrane</keyword>
<dbReference type="Pfam" id="PF01464">
    <property type="entry name" value="SLT"/>
    <property type="match status" value="1"/>
</dbReference>
<feature type="transmembrane region" description="Helical" evidence="1">
    <location>
        <begin position="6"/>
        <end position="23"/>
    </location>
</feature>
<dbReference type="InterPro" id="IPR008258">
    <property type="entry name" value="Transglycosylase_SLT_dom_1"/>
</dbReference>
<comment type="caution">
    <text evidence="3">The sequence shown here is derived from an EMBL/GenBank/DDBJ whole genome shotgun (WGS) entry which is preliminary data.</text>
</comment>
<evidence type="ECO:0000259" key="2">
    <source>
        <dbReference type="Pfam" id="PF01464"/>
    </source>
</evidence>
<proteinExistence type="predicted"/>
<keyword evidence="1" id="KW-0812">Transmembrane</keyword>
<evidence type="ECO:0000313" key="3">
    <source>
        <dbReference type="EMBL" id="MBU5590386.1"/>
    </source>
</evidence>
<reference evidence="3 4" key="1">
    <citation type="submission" date="2021-06" db="EMBL/GenBank/DDBJ databases">
        <authorList>
            <person name="Sun Q."/>
            <person name="Li D."/>
        </authorList>
    </citation>
    <scope>NUCLEOTIDE SEQUENCE [LARGE SCALE GENOMIC DNA]</scope>
    <source>
        <strain evidence="3 4">MSJ-4</strain>
    </source>
</reference>
<gene>
    <name evidence="3" type="ORF">KQI89_01280</name>
</gene>
<evidence type="ECO:0000256" key="1">
    <source>
        <dbReference type="SAM" id="Phobius"/>
    </source>
</evidence>